<evidence type="ECO:0000313" key="5">
    <source>
        <dbReference type="Proteomes" id="UP000434409"/>
    </source>
</evidence>
<dbReference type="Pfam" id="PF06445">
    <property type="entry name" value="GyrI-like"/>
    <property type="match status" value="1"/>
</dbReference>
<gene>
    <name evidence="4" type="ORF">FYJ34_10260</name>
</gene>
<accession>A0A6N7V3Z1</accession>
<dbReference type="GO" id="GO:0003677">
    <property type="term" value="F:DNA binding"/>
    <property type="evidence" value="ECO:0007669"/>
    <property type="project" value="UniProtKB-KW"/>
</dbReference>
<proteinExistence type="predicted"/>
<dbReference type="InterPro" id="IPR029442">
    <property type="entry name" value="GyrI-like"/>
</dbReference>
<evidence type="ECO:0000256" key="1">
    <source>
        <dbReference type="ARBA" id="ARBA00023125"/>
    </source>
</evidence>
<dbReference type="SUPFAM" id="SSF46955">
    <property type="entry name" value="Putative DNA-binding domain"/>
    <property type="match status" value="1"/>
</dbReference>
<feature type="coiled-coil region" evidence="2">
    <location>
        <begin position="71"/>
        <end position="105"/>
    </location>
</feature>
<dbReference type="CDD" id="cd01107">
    <property type="entry name" value="HTH_BmrR"/>
    <property type="match status" value="1"/>
</dbReference>
<feature type="domain" description="HTH merR-type" evidence="3">
    <location>
        <begin position="1"/>
        <end position="71"/>
    </location>
</feature>
<dbReference type="PANTHER" id="PTHR30204:SF97">
    <property type="entry name" value="MERR FAMILY REGULATORY PROTEIN"/>
    <property type="match status" value="1"/>
</dbReference>
<dbReference type="Pfam" id="PF13411">
    <property type="entry name" value="MerR_1"/>
    <property type="match status" value="1"/>
</dbReference>
<dbReference type="InterPro" id="IPR000551">
    <property type="entry name" value="MerR-type_HTH_dom"/>
</dbReference>
<dbReference type="EMBL" id="VULY01000018">
    <property type="protein sequence ID" value="MSR94626.1"/>
    <property type="molecule type" value="Genomic_DNA"/>
</dbReference>
<keyword evidence="2" id="KW-0175">Coiled coil</keyword>
<dbReference type="InterPro" id="IPR010499">
    <property type="entry name" value="AraC_E-bd"/>
</dbReference>
<dbReference type="PROSITE" id="PS50937">
    <property type="entry name" value="HTH_MERR_2"/>
    <property type="match status" value="1"/>
</dbReference>
<dbReference type="InterPro" id="IPR011256">
    <property type="entry name" value="Reg_factor_effector_dom_sf"/>
</dbReference>
<evidence type="ECO:0000256" key="2">
    <source>
        <dbReference type="SAM" id="Coils"/>
    </source>
</evidence>
<dbReference type="Gene3D" id="1.10.1660.10">
    <property type="match status" value="1"/>
</dbReference>
<dbReference type="GO" id="GO:0003700">
    <property type="term" value="F:DNA-binding transcription factor activity"/>
    <property type="evidence" value="ECO:0007669"/>
    <property type="project" value="InterPro"/>
</dbReference>
<sequence>MFQIGAFSKICHVSVKTLRHYDKIGLLAPAEVDRMTGYRYYKAQQADTMNYIQRLKRYGFSLEEIQTLLTLSDNQEISRHLRQQKERLQRRQQETDSILKELQAHIAVFERTGDVMTYQKGYVVEVGTSPAMQVLANRTRMGVDEFGKYYGVLFERISREKATPTGQIGARYHDEEFHHDSSDIEVFVGIREADKADAVLESCECARTVHRGGYSTLSEAYSAVAGWIVEQGYEMAGAPFELYMRSRMDALPPEQWETEVYFPVCRK</sequence>
<dbReference type="Proteomes" id="UP000434409">
    <property type="component" value="Unassembled WGS sequence"/>
</dbReference>
<evidence type="ECO:0000313" key="4">
    <source>
        <dbReference type="EMBL" id="MSR94626.1"/>
    </source>
</evidence>
<dbReference type="SMART" id="SM00422">
    <property type="entry name" value="HTH_MERR"/>
    <property type="match status" value="1"/>
</dbReference>
<dbReference type="PANTHER" id="PTHR30204">
    <property type="entry name" value="REDOX-CYCLING DRUG-SENSING TRANSCRIPTIONAL ACTIVATOR SOXR"/>
    <property type="match status" value="1"/>
</dbReference>
<keyword evidence="1" id="KW-0238">DNA-binding</keyword>
<dbReference type="RefSeq" id="WP_154478340.1">
    <property type="nucleotide sequence ID" value="NZ_VULY01000018.1"/>
</dbReference>
<organism evidence="4 5">
    <name type="scientific">Suipraeoptans intestinalis</name>
    <dbReference type="NCBI Taxonomy" id="2606628"/>
    <lineage>
        <taxon>Bacteria</taxon>
        <taxon>Bacillati</taxon>
        <taxon>Bacillota</taxon>
        <taxon>Clostridia</taxon>
        <taxon>Lachnospirales</taxon>
        <taxon>Lachnospiraceae</taxon>
        <taxon>Suipraeoptans</taxon>
    </lineage>
</organism>
<dbReference type="SMART" id="SM00871">
    <property type="entry name" value="AraC_E_bind"/>
    <property type="match status" value="1"/>
</dbReference>
<dbReference type="InterPro" id="IPR009061">
    <property type="entry name" value="DNA-bd_dom_put_sf"/>
</dbReference>
<dbReference type="Gene3D" id="3.20.80.10">
    <property type="entry name" value="Regulatory factor, effector binding domain"/>
    <property type="match status" value="1"/>
</dbReference>
<dbReference type="InterPro" id="IPR047057">
    <property type="entry name" value="MerR_fam"/>
</dbReference>
<keyword evidence="5" id="KW-1185">Reference proteome</keyword>
<dbReference type="AlphaFoldDB" id="A0A6N7V3Z1"/>
<protein>
    <submittedName>
        <fullName evidence="4">MerR family transcriptional regulator</fullName>
    </submittedName>
</protein>
<name>A0A6N7V3Z1_9FIRM</name>
<dbReference type="SUPFAM" id="SSF55136">
    <property type="entry name" value="Probable bacterial effector-binding domain"/>
    <property type="match status" value="1"/>
</dbReference>
<reference evidence="4 5" key="1">
    <citation type="submission" date="2019-08" db="EMBL/GenBank/DDBJ databases">
        <title>In-depth cultivation of the pig gut microbiome towards novel bacterial diversity and tailored functional studies.</title>
        <authorList>
            <person name="Wylensek D."/>
            <person name="Hitch T.C.A."/>
            <person name="Clavel T."/>
        </authorList>
    </citation>
    <scope>NUCLEOTIDE SEQUENCE [LARGE SCALE GENOMIC DNA]</scope>
    <source>
        <strain evidence="4 5">68-1-5</strain>
    </source>
</reference>
<evidence type="ECO:0000259" key="3">
    <source>
        <dbReference type="PROSITE" id="PS50937"/>
    </source>
</evidence>
<comment type="caution">
    <text evidence="4">The sequence shown here is derived from an EMBL/GenBank/DDBJ whole genome shotgun (WGS) entry which is preliminary data.</text>
</comment>